<feature type="region of interest" description="Disordered" evidence="1">
    <location>
        <begin position="1"/>
        <end position="32"/>
    </location>
</feature>
<evidence type="ECO:0000313" key="2">
    <source>
        <dbReference type="EMBL" id="CAL1274921.1"/>
    </source>
</evidence>
<evidence type="ECO:0000313" key="3">
    <source>
        <dbReference type="Proteomes" id="UP001497382"/>
    </source>
</evidence>
<proteinExistence type="predicted"/>
<reference evidence="2 3" key="1">
    <citation type="submission" date="2024-04" db="EMBL/GenBank/DDBJ databases">
        <authorList>
            <person name="Rising A."/>
            <person name="Reimegard J."/>
            <person name="Sonavane S."/>
            <person name="Akerstrom W."/>
            <person name="Nylinder S."/>
            <person name="Hedman E."/>
            <person name="Kallberg Y."/>
        </authorList>
    </citation>
    <scope>NUCLEOTIDE SEQUENCE [LARGE SCALE GENOMIC DNA]</scope>
</reference>
<evidence type="ECO:0000256" key="1">
    <source>
        <dbReference type="SAM" id="MobiDB-lite"/>
    </source>
</evidence>
<dbReference type="Proteomes" id="UP001497382">
    <property type="component" value="Unassembled WGS sequence"/>
</dbReference>
<comment type="caution">
    <text evidence="2">The sequence shown here is derived from an EMBL/GenBank/DDBJ whole genome shotgun (WGS) entry which is preliminary data.</text>
</comment>
<gene>
    <name evidence="2" type="ORF">LARSCL_LOCUS7785</name>
</gene>
<accession>A0AAV1ZWX1</accession>
<sequence length="262" mass="30114">MDIANTELDSFAVDKGADKQQNMKLSSGFEEKREDRMQGLFAPFSHCMIPDPEFIRLELERSTSDQETATKVINDRYKLIMENATRRKEKEQKDKINFTQISHDVDLEKVKESSNLSHYIGIEDINKATQLLQNMHIIPDSPTKDQSEEFSDDRVAKMYGHSDLNRFIKWNSVEISTKTDISSVDLLKSVSEDHECKVDALRNMRNEQRDGEKSITFSQASQNLGSTKCKKASQIIFGYENEFIGSSFEELLDESSESLYEL</sequence>
<protein>
    <submittedName>
        <fullName evidence="2">Uncharacterized protein</fullName>
    </submittedName>
</protein>
<keyword evidence="3" id="KW-1185">Reference proteome</keyword>
<dbReference type="AlphaFoldDB" id="A0AAV1ZWX1"/>
<name>A0AAV1ZWX1_9ARAC</name>
<organism evidence="2 3">
    <name type="scientific">Larinioides sclopetarius</name>
    <dbReference type="NCBI Taxonomy" id="280406"/>
    <lineage>
        <taxon>Eukaryota</taxon>
        <taxon>Metazoa</taxon>
        <taxon>Ecdysozoa</taxon>
        <taxon>Arthropoda</taxon>
        <taxon>Chelicerata</taxon>
        <taxon>Arachnida</taxon>
        <taxon>Araneae</taxon>
        <taxon>Araneomorphae</taxon>
        <taxon>Entelegynae</taxon>
        <taxon>Araneoidea</taxon>
        <taxon>Araneidae</taxon>
        <taxon>Larinioides</taxon>
    </lineage>
</organism>
<dbReference type="EMBL" id="CAXIEN010000081">
    <property type="protein sequence ID" value="CAL1274921.1"/>
    <property type="molecule type" value="Genomic_DNA"/>
</dbReference>